<dbReference type="eggNOG" id="KOG0192">
    <property type="taxonomic scope" value="Eukaryota"/>
</dbReference>
<keyword evidence="2" id="KW-0677">Repeat</keyword>
<dbReference type="Pfam" id="PF13516">
    <property type="entry name" value="LRR_6"/>
    <property type="match status" value="2"/>
</dbReference>
<dbReference type="InterPro" id="IPR008271">
    <property type="entry name" value="Ser/Thr_kinase_AS"/>
</dbReference>
<dbReference type="SUPFAM" id="SSF56112">
    <property type="entry name" value="Protein kinase-like (PK-like)"/>
    <property type="match status" value="1"/>
</dbReference>
<dbReference type="PANTHER" id="PTHR44329">
    <property type="entry name" value="SERINE/THREONINE-PROTEIN KINASE TNNI3K-RELATED"/>
    <property type="match status" value="1"/>
</dbReference>
<feature type="compositionally biased region" description="Low complexity" evidence="3">
    <location>
        <begin position="285"/>
        <end position="299"/>
    </location>
</feature>
<dbReference type="OrthoDB" id="4161764at2759"/>
<dbReference type="Proteomes" id="UP000007799">
    <property type="component" value="Unassembled WGS sequence"/>
</dbReference>
<dbReference type="Gene3D" id="3.90.228.10">
    <property type="match status" value="1"/>
</dbReference>
<evidence type="ECO:0000313" key="5">
    <source>
        <dbReference type="EMBL" id="EGD76860.1"/>
    </source>
</evidence>
<dbReference type="PROSITE" id="PS00108">
    <property type="entry name" value="PROTEIN_KINASE_ST"/>
    <property type="match status" value="1"/>
</dbReference>
<dbReference type="InterPro" id="IPR032675">
    <property type="entry name" value="LRR_dom_sf"/>
</dbReference>
<dbReference type="SMART" id="SM00220">
    <property type="entry name" value="S_TKc"/>
    <property type="match status" value="1"/>
</dbReference>
<dbReference type="SUPFAM" id="SSF56399">
    <property type="entry name" value="ADP-ribosylation"/>
    <property type="match status" value="1"/>
</dbReference>
<dbReference type="SMART" id="SM00368">
    <property type="entry name" value="LRR_RI"/>
    <property type="match status" value="3"/>
</dbReference>
<feature type="domain" description="Protein kinase" evidence="4">
    <location>
        <begin position="364"/>
        <end position="689"/>
    </location>
</feature>
<keyword evidence="6" id="KW-1185">Reference proteome</keyword>
<feature type="region of interest" description="Disordered" evidence="3">
    <location>
        <begin position="1"/>
        <end position="22"/>
    </location>
</feature>
<dbReference type="GO" id="GO:0004674">
    <property type="term" value="F:protein serine/threonine kinase activity"/>
    <property type="evidence" value="ECO:0007669"/>
    <property type="project" value="UniProtKB-KW"/>
</dbReference>
<evidence type="ECO:0000259" key="4">
    <source>
        <dbReference type="PROSITE" id="PS50011"/>
    </source>
</evidence>
<dbReference type="InterPro" id="IPR000719">
    <property type="entry name" value="Prot_kinase_dom"/>
</dbReference>
<keyword evidence="5" id="KW-0808">Transferase</keyword>
<proteinExistence type="predicted"/>
<keyword evidence="5" id="KW-0723">Serine/threonine-protein kinase</keyword>
<dbReference type="GO" id="GO:0005524">
    <property type="term" value="F:ATP binding"/>
    <property type="evidence" value="ECO:0007669"/>
    <property type="project" value="InterPro"/>
</dbReference>
<dbReference type="Gene3D" id="1.10.510.10">
    <property type="entry name" value="Transferase(Phosphotransferase) domain 1"/>
    <property type="match status" value="1"/>
</dbReference>
<reference evidence="5" key="1">
    <citation type="submission" date="2009-08" db="EMBL/GenBank/DDBJ databases">
        <title>Annotation of Salpingoeca rosetta.</title>
        <authorList>
            <consortium name="The Broad Institute Genome Sequencing Platform"/>
            <person name="Russ C."/>
            <person name="Cuomo C."/>
            <person name="Burger G."/>
            <person name="Gray M.W."/>
            <person name="Holland P.W.H."/>
            <person name="King N."/>
            <person name="Lang F.B.F."/>
            <person name="Roger A.J."/>
            <person name="Ruiz-Trillo I."/>
            <person name="Young S.K."/>
            <person name="Zeng Q."/>
            <person name="Gargeya S."/>
            <person name="Alvarado L."/>
            <person name="Berlin A."/>
            <person name="Chapman S.B."/>
            <person name="Chen Z."/>
            <person name="Freedman E."/>
            <person name="Gellesch M."/>
            <person name="Goldberg J."/>
            <person name="Griggs A."/>
            <person name="Gujja S."/>
            <person name="Heilman E."/>
            <person name="Heiman D."/>
            <person name="Howarth C."/>
            <person name="Mehta T."/>
            <person name="Neiman D."/>
            <person name="Pearson M."/>
            <person name="Roberts A."/>
            <person name="Saif S."/>
            <person name="Shea T."/>
            <person name="Shenoy N."/>
            <person name="Sisk P."/>
            <person name="Stolte C."/>
            <person name="Sykes S."/>
            <person name="White J."/>
            <person name="Yandava C."/>
            <person name="Haas B."/>
            <person name="Nusbaum C."/>
            <person name="Birren B."/>
        </authorList>
    </citation>
    <scope>NUCLEOTIDE SEQUENCE [LARGE SCALE GENOMIC DNA]</scope>
    <source>
        <strain evidence="5">ATCC 50818</strain>
    </source>
</reference>
<dbReference type="PROSITE" id="PS50011">
    <property type="entry name" value="PROTEIN_KINASE_DOM"/>
    <property type="match status" value="1"/>
</dbReference>
<feature type="region of interest" description="Disordered" evidence="3">
    <location>
        <begin position="228"/>
        <end position="308"/>
    </location>
</feature>
<dbReference type="Gene3D" id="3.80.10.10">
    <property type="entry name" value="Ribonuclease Inhibitor"/>
    <property type="match status" value="1"/>
</dbReference>
<feature type="compositionally biased region" description="Pro residues" evidence="3">
    <location>
        <begin position="250"/>
        <end position="272"/>
    </location>
</feature>
<dbReference type="Pfam" id="PF00069">
    <property type="entry name" value="Pkinase"/>
    <property type="match status" value="1"/>
</dbReference>
<name>F2UIB1_SALR5</name>
<evidence type="ECO:0000256" key="1">
    <source>
        <dbReference type="ARBA" id="ARBA00022614"/>
    </source>
</evidence>
<keyword evidence="5" id="KW-0418">Kinase</keyword>
<dbReference type="STRING" id="946362.F2UIB1"/>
<gene>
    <name evidence="5" type="ORF">PTSG_08208</name>
</gene>
<dbReference type="InterPro" id="IPR011009">
    <property type="entry name" value="Kinase-like_dom_sf"/>
</dbReference>
<evidence type="ECO:0000313" key="6">
    <source>
        <dbReference type="Proteomes" id="UP000007799"/>
    </source>
</evidence>
<sequence length="1052" mass="116935">MPRSSSSSGDGRDGFQESTASENGAVDERAKLIIDAIASKDMRPLEATLDNMHLGEHGSQLLADALQNNTSLECLSLRNCGIGAIGACYIASALKDHPSLSQLKLCGNDIRDEGVDYLARHLKQNKRLKHLDLNNNPMTEQGAHSLLLLANARRLTTLGLARCGPDVARVLGNGLPSDITTTIHWEPLKQRIYESLRPVQRGEQSPSAADQAQRNFDEQLRDEVKRWQRKQGRPVGADHQQPEPSKKPRPPVPPKPAKQPRQPAPTPVPPRRQSPSHQDPHDNDSSNSNGNSSVHASSSAEEQKRLQERVRALEKREEELVRREQALKAKQQQLDQRARKEGELLRQLEDHTEYLLRLNIPYEQLTEKKVAKDARGNVVHVRSGDLYSAVFDGNRVALKEFRHIDRRPRWSHLLRHGSNRSIDDVIENDGDSNGSGSFCIKRDSTGAVITPDMRSLYREALILASLRHSNIVQFLGLCYEEHTKHLYFVLSWADNGSLCEYMHVKKKPLDDTHRRRILSEVAGAISFLHMHRVVHRDIKSPNVLLDSFLSAKLTDFGESTFKAKDKTDVTHAAGTPTWASPEQLLGAPAHHPGDGGSGIGTLRAVTDVFSFGCLVWEVWFGVKPWHHGKYAPHGASVAEIAGSYSRGEYLPLDESINGRMLPDHLRAVLRCCFTDSSVRIASPMVHAMLKTQYEMDKQKREDLLHGPSDAMWKFPLALRQTLSATQLTTRATVNIALLSLDNHLDQVTKLLHQAGGRTAQERDPLNPFGHRLARVAITWDEQKLAAFNSAIHRNDCRYRGHLSNMSHAFAPRYAFDPNTKHVLDDEERAVLHRVTMPGVYSMLEPHRAQRSPFLRIQRVFHGVRDLGAITGILGGDFARLQKTDPGWFGAGVYFTPDLDYALAYTQACSLTGNNSGVSDKDEPGLSNFVAGLKLAPDKLHRVVLACDVQYGNPYPVTHDSFHPAVEATAFPTPPATPTSREEQPPPWKSFGGRPLIGGHDAHVAVVNFSSGDVEHATPFLSHAEWGKGAAVSEIVVDEPQCMLVRAILVFEA</sequence>
<keyword evidence="1" id="KW-0433">Leucine-rich repeat</keyword>
<accession>F2UIB1</accession>
<dbReference type="InterPro" id="IPR051681">
    <property type="entry name" value="Ser/Thr_Kinases-Pseudokinases"/>
</dbReference>
<dbReference type="CDD" id="cd22249">
    <property type="entry name" value="UDM1_RNF168_RNF169-like"/>
    <property type="match status" value="1"/>
</dbReference>
<protein>
    <submittedName>
        <fullName evidence="5">Serine/threonine protein kinase</fullName>
    </submittedName>
</protein>
<organism evidence="6">
    <name type="scientific">Salpingoeca rosetta (strain ATCC 50818 / BSB-021)</name>
    <dbReference type="NCBI Taxonomy" id="946362"/>
    <lineage>
        <taxon>Eukaryota</taxon>
        <taxon>Choanoflagellata</taxon>
        <taxon>Craspedida</taxon>
        <taxon>Salpingoecidae</taxon>
        <taxon>Salpingoeca</taxon>
    </lineage>
</organism>
<dbReference type="GeneID" id="16071793"/>
<dbReference type="EMBL" id="GL832975">
    <property type="protein sequence ID" value="EGD76860.1"/>
    <property type="molecule type" value="Genomic_DNA"/>
</dbReference>
<evidence type="ECO:0000256" key="3">
    <source>
        <dbReference type="SAM" id="MobiDB-lite"/>
    </source>
</evidence>
<dbReference type="InParanoid" id="F2UIB1"/>
<evidence type="ECO:0000256" key="2">
    <source>
        <dbReference type="ARBA" id="ARBA00022737"/>
    </source>
</evidence>
<dbReference type="AlphaFoldDB" id="F2UIB1"/>
<dbReference type="InterPro" id="IPR001611">
    <property type="entry name" value="Leu-rich_rpt"/>
</dbReference>
<dbReference type="RefSeq" id="XP_004991232.1">
    <property type="nucleotide sequence ID" value="XM_004991175.1"/>
</dbReference>
<dbReference type="SUPFAM" id="SSF52047">
    <property type="entry name" value="RNI-like"/>
    <property type="match status" value="1"/>
</dbReference>
<dbReference type="KEGG" id="sre:PTSG_08208"/>